<dbReference type="EMBL" id="CAEKKB010000005">
    <property type="protein sequence ID" value="CAB4311084.1"/>
    <property type="molecule type" value="Genomic_DNA"/>
</dbReference>
<evidence type="ECO:0000313" key="2">
    <source>
        <dbReference type="EMBL" id="CAB4311084.1"/>
    </source>
</evidence>
<reference evidence="4" key="1">
    <citation type="journal article" date="2020" name="Genome Biol.">
        <title>Gamete binning: chromosome-level and haplotype-resolved genome assembly enabled by high-throughput single-cell sequencing of gamete genomes.</title>
        <authorList>
            <person name="Campoy J.A."/>
            <person name="Sun H."/>
            <person name="Goel M."/>
            <person name="Jiao W.-B."/>
            <person name="Folz-Donahue K."/>
            <person name="Wang N."/>
            <person name="Rubio M."/>
            <person name="Liu C."/>
            <person name="Kukat C."/>
            <person name="Ruiz D."/>
            <person name="Huettel B."/>
            <person name="Schneeberger K."/>
        </authorList>
    </citation>
    <scope>NUCLEOTIDE SEQUENCE [LARGE SCALE GENOMIC DNA]</scope>
    <source>
        <strain evidence="4">cv. Rojo Pasion</strain>
    </source>
</reference>
<accession>A0A6J5UVT6</accession>
<evidence type="ECO:0000313" key="3">
    <source>
        <dbReference type="Proteomes" id="UP000507222"/>
    </source>
</evidence>
<keyword evidence="4" id="KW-1185">Reference proteome</keyword>
<dbReference type="Proteomes" id="UP000507222">
    <property type="component" value="Unassembled WGS sequence"/>
</dbReference>
<organism evidence="1 3">
    <name type="scientific">Prunus armeniaca</name>
    <name type="common">Apricot</name>
    <name type="synonym">Armeniaca vulgaris</name>
    <dbReference type="NCBI Taxonomy" id="36596"/>
    <lineage>
        <taxon>Eukaryota</taxon>
        <taxon>Viridiplantae</taxon>
        <taxon>Streptophyta</taxon>
        <taxon>Embryophyta</taxon>
        <taxon>Tracheophyta</taxon>
        <taxon>Spermatophyta</taxon>
        <taxon>Magnoliopsida</taxon>
        <taxon>eudicotyledons</taxon>
        <taxon>Gunneridae</taxon>
        <taxon>Pentapetalae</taxon>
        <taxon>rosids</taxon>
        <taxon>fabids</taxon>
        <taxon>Rosales</taxon>
        <taxon>Rosaceae</taxon>
        <taxon>Amygdaloideae</taxon>
        <taxon>Amygdaleae</taxon>
        <taxon>Prunus</taxon>
    </lineage>
</organism>
<dbReference type="EMBL" id="CAEKDK010000005">
    <property type="protein sequence ID" value="CAB4280680.1"/>
    <property type="molecule type" value="Genomic_DNA"/>
</dbReference>
<evidence type="ECO:0000313" key="4">
    <source>
        <dbReference type="Proteomes" id="UP000507245"/>
    </source>
</evidence>
<protein>
    <submittedName>
        <fullName evidence="1">Uncharacterized protein</fullName>
    </submittedName>
</protein>
<dbReference type="AlphaFoldDB" id="A0A6J5UVT6"/>
<gene>
    <name evidence="1" type="ORF">CURHAP_LOCUS33590</name>
    <name evidence="2" type="ORF">ORAREDHAP_LOCUS33132</name>
</gene>
<sequence length="99" mass="10975">MKQFEIVLSQNPPLTRERESAISIFNGDTDRLEFKFEAIEITVILIHTCKQCAISLSNGDVQKANPALALTLMAALRNFPEGLSNDSTREISVEKKGLP</sequence>
<evidence type="ECO:0000313" key="1">
    <source>
        <dbReference type="EMBL" id="CAB4280680.1"/>
    </source>
</evidence>
<dbReference type="Proteomes" id="UP000507245">
    <property type="component" value="Unassembled WGS sequence"/>
</dbReference>
<proteinExistence type="predicted"/>
<name>A0A6J5UVT6_PRUAR</name>
<reference evidence="1 3" key="2">
    <citation type="submission" date="2020-05" db="EMBL/GenBank/DDBJ databases">
        <authorList>
            <person name="Campoy J."/>
            <person name="Schneeberger K."/>
            <person name="Spophaly S."/>
        </authorList>
    </citation>
    <scope>NUCLEOTIDE SEQUENCE [LARGE SCALE GENOMIC DNA]</scope>
    <source>
        <strain evidence="1">PruArmRojPasFocal</strain>
    </source>
</reference>